<reference evidence="3" key="1">
    <citation type="journal article" date="2023" name="Commun. Biol.">
        <title>Genome analysis of Parmales, the sister group of diatoms, reveals the evolutionary specialization of diatoms from phago-mixotrophs to photoautotrophs.</title>
        <authorList>
            <person name="Ban H."/>
            <person name="Sato S."/>
            <person name="Yoshikawa S."/>
            <person name="Yamada K."/>
            <person name="Nakamura Y."/>
            <person name="Ichinomiya M."/>
            <person name="Sato N."/>
            <person name="Blanc-Mathieu R."/>
            <person name="Endo H."/>
            <person name="Kuwata A."/>
            <person name="Ogata H."/>
        </authorList>
    </citation>
    <scope>NUCLEOTIDE SEQUENCE [LARGE SCALE GENOMIC DNA]</scope>
</reference>
<dbReference type="OrthoDB" id="41651at2759"/>
<feature type="transmembrane region" description="Helical" evidence="1">
    <location>
        <begin position="56"/>
        <end position="79"/>
    </location>
</feature>
<evidence type="ECO:0000313" key="3">
    <source>
        <dbReference type="Proteomes" id="UP001165065"/>
    </source>
</evidence>
<dbReference type="Proteomes" id="UP001165065">
    <property type="component" value="Unassembled WGS sequence"/>
</dbReference>
<sequence>MKQAPSPTTLFINKKRRALSPTTLFINKKRREELGMEDDDFEYDLDQALNNNTDPFITKVIAGSLILVIFALLVVGVIIPLTAPIEGGLCSPIQNGGRC</sequence>
<proteinExistence type="predicted"/>
<keyword evidence="1" id="KW-1133">Transmembrane helix</keyword>
<evidence type="ECO:0000313" key="2">
    <source>
        <dbReference type="EMBL" id="GMI48239.1"/>
    </source>
</evidence>
<dbReference type="EMBL" id="BRYA01000381">
    <property type="protein sequence ID" value="GMI48239.1"/>
    <property type="molecule type" value="Genomic_DNA"/>
</dbReference>
<keyword evidence="1" id="KW-0812">Transmembrane</keyword>
<organism evidence="2 3">
    <name type="scientific">Triparma columacea</name>
    <dbReference type="NCBI Taxonomy" id="722753"/>
    <lineage>
        <taxon>Eukaryota</taxon>
        <taxon>Sar</taxon>
        <taxon>Stramenopiles</taxon>
        <taxon>Ochrophyta</taxon>
        <taxon>Bolidophyceae</taxon>
        <taxon>Parmales</taxon>
        <taxon>Triparmaceae</taxon>
        <taxon>Triparma</taxon>
    </lineage>
</organism>
<keyword evidence="1" id="KW-0472">Membrane</keyword>
<dbReference type="AlphaFoldDB" id="A0A9W7GM54"/>
<evidence type="ECO:0000256" key="1">
    <source>
        <dbReference type="SAM" id="Phobius"/>
    </source>
</evidence>
<comment type="caution">
    <text evidence="2">The sequence shown here is derived from an EMBL/GenBank/DDBJ whole genome shotgun (WGS) entry which is preliminary data.</text>
</comment>
<name>A0A9W7GM54_9STRA</name>
<keyword evidence="3" id="KW-1185">Reference proteome</keyword>
<protein>
    <submittedName>
        <fullName evidence="2">Uncharacterized protein</fullName>
    </submittedName>
</protein>
<gene>
    <name evidence="2" type="ORF">TrCOL_g2942</name>
</gene>
<accession>A0A9W7GM54</accession>